<accession>A0ABW4S3X9</accession>
<organism evidence="1 2">
    <name type="scientific">Halodurantibacterium flavum</name>
    <dbReference type="NCBI Taxonomy" id="1382802"/>
    <lineage>
        <taxon>Bacteria</taxon>
        <taxon>Pseudomonadati</taxon>
        <taxon>Pseudomonadota</taxon>
        <taxon>Alphaproteobacteria</taxon>
        <taxon>Rhodobacterales</taxon>
        <taxon>Paracoccaceae</taxon>
        <taxon>Halodurantibacterium</taxon>
    </lineage>
</organism>
<name>A0ABW4S3X9_9RHOB</name>
<protein>
    <submittedName>
        <fullName evidence="1">Uncharacterized protein</fullName>
    </submittedName>
</protein>
<evidence type="ECO:0000313" key="2">
    <source>
        <dbReference type="Proteomes" id="UP001597353"/>
    </source>
</evidence>
<dbReference type="SUPFAM" id="SSF46785">
    <property type="entry name" value="Winged helix' DNA-binding domain"/>
    <property type="match status" value="1"/>
</dbReference>
<dbReference type="InterPro" id="IPR036390">
    <property type="entry name" value="WH_DNA-bd_sf"/>
</dbReference>
<dbReference type="EMBL" id="JBHUGH010000003">
    <property type="protein sequence ID" value="MFD1911332.1"/>
    <property type="molecule type" value="Genomic_DNA"/>
</dbReference>
<keyword evidence="2" id="KW-1185">Reference proteome</keyword>
<sequence length="227" mass="25225">MQKWVHLPSGWIENEGLKAFQWKVGGSDNTAALMALIAIAHRADQATGLARVTYDDLCTAIDISRAKLSKGLSLLESRKIVERWQNGRSWFRLAGYNPTGGWCKLPAAPLYTGPVIEAFRHFRLRNKVELNAIRLYLLFAARRGRDTNLANISLDKITDYTEIRRHDIKAATSLLAGLSLAYIERVPSNANEFGVANAYRLAGLESGVHMGTIGRRLTAHDYDASAE</sequence>
<comment type="caution">
    <text evidence="1">The sequence shown here is derived from an EMBL/GenBank/DDBJ whole genome shotgun (WGS) entry which is preliminary data.</text>
</comment>
<reference evidence="2" key="1">
    <citation type="journal article" date="2019" name="Int. J. Syst. Evol. Microbiol.">
        <title>The Global Catalogue of Microorganisms (GCM) 10K type strain sequencing project: providing services to taxonomists for standard genome sequencing and annotation.</title>
        <authorList>
            <consortium name="The Broad Institute Genomics Platform"/>
            <consortium name="The Broad Institute Genome Sequencing Center for Infectious Disease"/>
            <person name="Wu L."/>
            <person name="Ma J."/>
        </authorList>
    </citation>
    <scope>NUCLEOTIDE SEQUENCE [LARGE SCALE GENOMIC DNA]</scope>
    <source>
        <strain evidence="2">CGMCC 4.7242</strain>
    </source>
</reference>
<gene>
    <name evidence="1" type="ORF">ACFSGJ_03775</name>
</gene>
<dbReference type="Proteomes" id="UP001597353">
    <property type="component" value="Unassembled WGS sequence"/>
</dbReference>
<evidence type="ECO:0000313" key="1">
    <source>
        <dbReference type="EMBL" id="MFD1911332.1"/>
    </source>
</evidence>
<proteinExistence type="predicted"/>